<evidence type="ECO:0000313" key="3">
    <source>
        <dbReference type="Proteomes" id="UP001144352"/>
    </source>
</evidence>
<evidence type="ECO:0000256" key="1">
    <source>
        <dbReference type="SAM" id="SignalP"/>
    </source>
</evidence>
<feature type="signal peptide" evidence="1">
    <location>
        <begin position="1"/>
        <end position="25"/>
    </location>
</feature>
<accession>A0A9W6FZG5</accession>
<feature type="chain" id="PRO_5040883311" description="Lipoprotein" evidence="1">
    <location>
        <begin position="26"/>
        <end position="230"/>
    </location>
</feature>
<protein>
    <recommendedName>
        <fullName evidence="4">Lipoprotein</fullName>
    </recommendedName>
</protein>
<dbReference type="AlphaFoldDB" id="A0A9W6FZG5"/>
<keyword evidence="3" id="KW-1185">Reference proteome</keyword>
<sequence>MRHRTSIPYHLILILLLLAPLPAQAIPAITCHCFTDRSYDPASPTVADPYFLATTQNSFFATAFNAEKKTIVMKKQRGTSADDLWVAYWIASKSSASPESLLEAKKSRESWKDVVASQGISAGALGPRFSGALAAKAPAARLAGAVVDDLLLRYRLLGDGELAGMRKDGASNQELIIASVIARKTKQPAPQLYHDVKSGKKSWGALLQSAKMDATDMQGEIAELLKTQPR</sequence>
<reference evidence="2" key="1">
    <citation type="submission" date="2022-12" db="EMBL/GenBank/DDBJ databases">
        <title>Reference genome sequencing for broad-spectrum identification of bacterial and archaeal isolates by mass spectrometry.</title>
        <authorList>
            <person name="Sekiguchi Y."/>
            <person name="Tourlousse D.M."/>
        </authorList>
    </citation>
    <scope>NUCLEOTIDE SEQUENCE</scope>
    <source>
        <strain evidence="2">H2</strain>
    </source>
</reference>
<gene>
    <name evidence="2" type="ORF">GHYDROH2_14410</name>
</gene>
<comment type="caution">
    <text evidence="2">The sequence shown here is derived from an EMBL/GenBank/DDBJ whole genome shotgun (WGS) entry which is preliminary data.</text>
</comment>
<name>A0A9W6FZG5_9BACT</name>
<evidence type="ECO:0008006" key="4">
    <source>
        <dbReference type="Google" id="ProtNLM"/>
    </source>
</evidence>
<keyword evidence="1" id="KW-0732">Signal</keyword>
<dbReference type="RefSeq" id="WP_214185577.1">
    <property type="nucleotide sequence ID" value="NZ_BSDS01000001.1"/>
</dbReference>
<dbReference type="Proteomes" id="UP001144352">
    <property type="component" value="Unassembled WGS sequence"/>
</dbReference>
<organism evidence="2 3">
    <name type="scientific">Geobacter hydrogenophilus</name>
    <dbReference type="NCBI Taxonomy" id="40983"/>
    <lineage>
        <taxon>Bacteria</taxon>
        <taxon>Pseudomonadati</taxon>
        <taxon>Thermodesulfobacteriota</taxon>
        <taxon>Desulfuromonadia</taxon>
        <taxon>Geobacterales</taxon>
        <taxon>Geobacteraceae</taxon>
        <taxon>Geobacter</taxon>
    </lineage>
</organism>
<proteinExistence type="predicted"/>
<evidence type="ECO:0000313" key="2">
    <source>
        <dbReference type="EMBL" id="GLI37940.1"/>
    </source>
</evidence>
<dbReference type="EMBL" id="BSDS01000001">
    <property type="protein sequence ID" value="GLI37940.1"/>
    <property type="molecule type" value="Genomic_DNA"/>
</dbReference>